<dbReference type="Gene3D" id="3.30.559.10">
    <property type="entry name" value="Chloramphenicol acetyltransferase-like domain"/>
    <property type="match status" value="1"/>
</dbReference>
<dbReference type="Gene3D" id="3.30.559.30">
    <property type="entry name" value="Nonribosomal peptide synthetase, condensation domain"/>
    <property type="match status" value="1"/>
</dbReference>
<dbReference type="PANTHER" id="PTHR45527:SF1">
    <property type="entry name" value="FATTY ACID SYNTHASE"/>
    <property type="match status" value="1"/>
</dbReference>
<comment type="caution">
    <text evidence="2">The sequence shown here is derived from an EMBL/GenBank/DDBJ whole genome shotgun (WGS) entry which is preliminary data.</text>
</comment>
<dbReference type="PANTHER" id="PTHR45527">
    <property type="entry name" value="NONRIBOSOMAL PEPTIDE SYNTHETASE"/>
    <property type="match status" value="1"/>
</dbReference>
<name>A0ABW2Y0X6_9ACTN</name>
<evidence type="ECO:0000259" key="1">
    <source>
        <dbReference type="Pfam" id="PF00668"/>
    </source>
</evidence>
<dbReference type="Proteomes" id="UP001597063">
    <property type="component" value="Unassembled WGS sequence"/>
</dbReference>
<proteinExistence type="predicted"/>
<organism evidence="2 3">
    <name type="scientific">Actinomadura fibrosa</name>
    <dbReference type="NCBI Taxonomy" id="111802"/>
    <lineage>
        <taxon>Bacteria</taxon>
        <taxon>Bacillati</taxon>
        <taxon>Actinomycetota</taxon>
        <taxon>Actinomycetes</taxon>
        <taxon>Streptosporangiales</taxon>
        <taxon>Thermomonosporaceae</taxon>
        <taxon>Actinomadura</taxon>
    </lineage>
</organism>
<dbReference type="InterPro" id="IPR001242">
    <property type="entry name" value="Condensation_dom"/>
</dbReference>
<feature type="domain" description="Condensation" evidence="1">
    <location>
        <begin position="44"/>
        <end position="452"/>
    </location>
</feature>
<protein>
    <submittedName>
        <fullName evidence="2">Condensation domain-containing protein</fullName>
    </submittedName>
</protein>
<evidence type="ECO:0000313" key="2">
    <source>
        <dbReference type="EMBL" id="MFD0692229.1"/>
    </source>
</evidence>
<keyword evidence="3" id="KW-1185">Reference proteome</keyword>
<reference evidence="3" key="1">
    <citation type="journal article" date="2019" name="Int. J. Syst. Evol. Microbiol.">
        <title>The Global Catalogue of Microorganisms (GCM) 10K type strain sequencing project: providing services to taxonomists for standard genome sequencing and annotation.</title>
        <authorList>
            <consortium name="The Broad Institute Genomics Platform"/>
            <consortium name="The Broad Institute Genome Sequencing Center for Infectious Disease"/>
            <person name="Wu L."/>
            <person name="Ma J."/>
        </authorList>
    </citation>
    <scope>NUCLEOTIDE SEQUENCE [LARGE SCALE GENOMIC DNA]</scope>
    <source>
        <strain evidence="3">JCM 9371</strain>
    </source>
</reference>
<sequence>MGDGPLPAELAPSGIPLSSQQRFFCSLDRGDAGGAFGAKHVASVGWRLRGRVDPAALRAALDDVVARHEALRTTIARDGAVRYQTVHPAGPVRLTVRDLPDGAAGQRDLRAEEFLNEIESLDYPVGELPHLRAALGRFDGEDAVLVLIVHHVAADGWSMRLVMRDLVACYAVRRGRGGPGPGAVRQYRDYAALPPEAAAGSDFARACGYWRETLRGARMTTIATDRPAGGEPAVYACHRFLLDTALTGGALETARALRGTPFMVFMAAHMLLLRELTGRDDVVAGTFSAGRAQESFHDTVGVFLNFLPLRTDLSDCGTFREAVERVRTTCLEAYTHDIPFGHVEAEAPGLMDTAAAPDQELIAFEVLQFPPVPASVPVAGLRFEEIRRRVLSQAVSCDIPDGGLWALDVLPSGETACSLKFNARVFDADTMWTMAREFERILRGGLTAPEDPRWSGSRA</sequence>
<dbReference type="SUPFAM" id="SSF52777">
    <property type="entry name" value="CoA-dependent acyltransferases"/>
    <property type="match status" value="2"/>
</dbReference>
<accession>A0ABW2Y0X6</accession>
<dbReference type="Pfam" id="PF00668">
    <property type="entry name" value="Condensation"/>
    <property type="match status" value="1"/>
</dbReference>
<evidence type="ECO:0000313" key="3">
    <source>
        <dbReference type="Proteomes" id="UP001597063"/>
    </source>
</evidence>
<dbReference type="InterPro" id="IPR023213">
    <property type="entry name" value="CAT-like_dom_sf"/>
</dbReference>
<dbReference type="RefSeq" id="WP_131755976.1">
    <property type="nucleotide sequence ID" value="NZ_CAACUY010000010.1"/>
</dbReference>
<gene>
    <name evidence="2" type="ORF">ACFQZM_47620</name>
</gene>
<dbReference type="EMBL" id="JBHTGP010000038">
    <property type="protein sequence ID" value="MFD0692229.1"/>
    <property type="molecule type" value="Genomic_DNA"/>
</dbReference>